<sequence length="372" mass="40407">MLVLRSIAAALLLPVTLASRPLYFDFSVPIHVSVPITQFDISPFKNSSDSTGALVNGVTRTANVQNLVTGKLDIDQSYDTSFRYCEPSRGIAHNGNVQVLTHGLGFDKSYWDFEGYSYIKSATEAGYATLSYDRLGVRRSELADPYLDVQAATQVAILASISELLRGGKLSSRIPVPKKLVHVGHSFGSLLTKSLAATSPSVSDAIILTGFGHDFSWSSNFQLCYGFELASLNKPLRFRHYDSGYLTWGNEFDNQCAAFTYRYFDPTVLHKAELTKAPFAIAELLSFGITSLVAPEFTGPVLIISGAQDLSFCGGDCYGVLDAVDSPSASVFPNASPLASYIQPNAGHALNLHYNATSGFDVILHFLKQNKL</sequence>
<comment type="caution">
    <text evidence="3">The sequence shown here is derived from an EMBL/GenBank/DDBJ whole genome shotgun (WGS) entry which is preliminary data.</text>
</comment>
<keyword evidence="4" id="KW-1185">Reference proteome</keyword>
<proteinExistence type="predicted"/>
<feature type="chain" id="PRO_5046696034" evidence="1">
    <location>
        <begin position="19"/>
        <end position="372"/>
    </location>
</feature>
<evidence type="ECO:0000313" key="4">
    <source>
        <dbReference type="Proteomes" id="UP001610563"/>
    </source>
</evidence>
<feature type="signal peptide" evidence="1">
    <location>
        <begin position="1"/>
        <end position="18"/>
    </location>
</feature>
<dbReference type="Proteomes" id="UP001610563">
    <property type="component" value="Unassembled WGS sequence"/>
</dbReference>
<organism evidence="3 4">
    <name type="scientific">Aspergillus keveii</name>
    <dbReference type="NCBI Taxonomy" id="714993"/>
    <lineage>
        <taxon>Eukaryota</taxon>
        <taxon>Fungi</taxon>
        <taxon>Dikarya</taxon>
        <taxon>Ascomycota</taxon>
        <taxon>Pezizomycotina</taxon>
        <taxon>Eurotiomycetes</taxon>
        <taxon>Eurotiomycetidae</taxon>
        <taxon>Eurotiales</taxon>
        <taxon>Aspergillaceae</taxon>
        <taxon>Aspergillus</taxon>
        <taxon>Aspergillus subgen. Nidulantes</taxon>
    </lineage>
</organism>
<evidence type="ECO:0000313" key="3">
    <source>
        <dbReference type="EMBL" id="KAL2783225.1"/>
    </source>
</evidence>
<keyword evidence="1" id="KW-0732">Signal</keyword>
<feature type="domain" description="AB hydrolase-1" evidence="2">
    <location>
        <begin position="99"/>
        <end position="353"/>
    </location>
</feature>
<dbReference type="GO" id="GO:0016787">
    <property type="term" value="F:hydrolase activity"/>
    <property type="evidence" value="ECO:0007669"/>
    <property type="project" value="UniProtKB-KW"/>
</dbReference>
<accession>A0ABR4FJ06</accession>
<dbReference type="SUPFAM" id="SSF53474">
    <property type="entry name" value="alpha/beta-Hydrolases"/>
    <property type="match status" value="1"/>
</dbReference>
<dbReference type="Pfam" id="PF12697">
    <property type="entry name" value="Abhydrolase_6"/>
    <property type="match status" value="1"/>
</dbReference>
<keyword evidence="3" id="KW-0378">Hydrolase</keyword>
<name>A0ABR4FJ06_9EURO</name>
<dbReference type="InterPro" id="IPR000073">
    <property type="entry name" value="AB_hydrolase_1"/>
</dbReference>
<evidence type="ECO:0000256" key="1">
    <source>
        <dbReference type="SAM" id="SignalP"/>
    </source>
</evidence>
<dbReference type="InterPro" id="IPR029058">
    <property type="entry name" value="AB_hydrolase_fold"/>
</dbReference>
<gene>
    <name evidence="3" type="ORF">BJX66DRAFT_330743</name>
</gene>
<evidence type="ECO:0000259" key="2">
    <source>
        <dbReference type="Pfam" id="PF12697"/>
    </source>
</evidence>
<reference evidence="3 4" key="1">
    <citation type="submission" date="2024-07" db="EMBL/GenBank/DDBJ databases">
        <title>Section-level genome sequencing and comparative genomics of Aspergillus sections Usti and Cavernicolus.</title>
        <authorList>
            <consortium name="Lawrence Berkeley National Laboratory"/>
            <person name="Nybo J.L."/>
            <person name="Vesth T.C."/>
            <person name="Theobald S."/>
            <person name="Frisvad J.C."/>
            <person name="Larsen T.O."/>
            <person name="Kjaerboelling I."/>
            <person name="Rothschild-Mancinelli K."/>
            <person name="Lyhne E.K."/>
            <person name="Kogle M.E."/>
            <person name="Barry K."/>
            <person name="Clum A."/>
            <person name="Na H."/>
            <person name="Ledsgaard L."/>
            <person name="Lin J."/>
            <person name="Lipzen A."/>
            <person name="Kuo A."/>
            <person name="Riley R."/>
            <person name="Mondo S."/>
            <person name="Labutti K."/>
            <person name="Haridas S."/>
            <person name="Pangalinan J."/>
            <person name="Salamov A.A."/>
            <person name="Simmons B.A."/>
            <person name="Magnuson J.K."/>
            <person name="Chen J."/>
            <person name="Drula E."/>
            <person name="Henrissat B."/>
            <person name="Wiebenga A."/>
            <person name="Lubbers R.J."/>
            <person name="Gomes A.C."/>
            <person name="Makela M.R."/>
            <person name="Stajich J."/>
            <person name="Grigoriev I.V."/>
            <person name="Mortensen U.H."/>
            <person name="De Vries R.P."/>
            <person name="Baker S.E."/>
            <person name="Andersen M.R."/>
        </authorList>
    </citation>
    <scope>NUCLEOTIDE SEQUENCE [LARGE SCALE GENOMIC DNA]</scope>
    <source>
        <strain evidence="3 4">CBS 209.92</strain>
    </source>
</reference>
<dbReference type="Gene3D" id="3.40.50.1820">
    <property type="entry name" value="alpha/beta hydrolase"/>
    <property type="match status" value="1"/>
</dbReference>
<dbReference type="EMBL" id="JBFTWV010000255">
    <property type="protein sequence ID" value="KAL2783225.1"/>
    <property type="molecule type" value="Genomic_DNA"/>
</dbReference>
<protein>
    <submittedName>
        <fullName evidence="3">Alpha/Beta hydrolase protein</fullName>
    </submittedName>
</protein>